<dbReference type="Proteomes" id="UP000251835">
    <property type="component" value="Unassembled WGS sequence"/>
</dbReference>
<dbReference type="InterPro" id="IPR018060">
    <property type="entry name" value="HTH_AraC"/>
</dbReference>
<dbReference type="RefSeq" id="WP_116496956.1">
    <property type="nucleotide sequence ID" value="NZ_QENZ01000005.1"/>
</dbReference>
<dbReference type="InterPro" id="IPR046532">
    <property type="entry name" value="DUF6597"/>
</dbReference>
<protein>
    <submittedName>
        <fullName evidence="5">AraC-like DNA-binding protein</fullName>
    </submittedName>
</protein>
<dbReference type="GO" id="GO:0003700">
    <property type="term" value="F:DNA-binding transcription factor activity"/>
    <property type="evidence" value="ECO:0007669"/>
    <property type="project" value="InterPro"/>
</dbReference>
<dbReference type="Pfam" id="PF12833">
    <property type="entry name" value="HTH_18"/>
    <property type="match status" value="1"/>
</dbReference>
<organism evidence="5 6">
    <name type="scientific">Balneicella halophila</name>
    <dbReference type="NCBI Taxonomy" id="1537566"/>
    <lineage>
        <taxon>Bacteria</taxon>
        <taxon>Pseudomonadati</taxon>
        <taxon>Bacteroidota</taxon>
        <taxon>Bacteroidia</taxon>
        <taxon>Bacteroidales</taxon>
        <taxon>Balneicellaceae</taxon>
        <taxon>Balneicella</taxon>
    </lineage>
</organism>
<proteinExistence type="predicted"/>
<keyword evidence="2 5" id="KW-0238">DNA-binding</keyword>
<sequence length="248" mass="29007">MKNTKTYRPNYPLNQFIDVIWAGESDNYEIQAIHHAPLFTELIFNYGDSFSINGQNVEEFNFQNNQQILSGLKTKPFHTEISGKYLNVGLILKPFCYGLIARQINSSRIGDLSEILFKQFLIKAKPDLKKIEKELFKLFQNSRLENDLIKFETYLNKNISEPKRIKDFNNLISISQKSFIQKFKNTFHITPNEYLRLKQVNHAIIKINANKYKNLTSLGLDCGFYDQSHFIRTFKKYSGLTPKQFVKG</sequence>
<dbReference type="EMBL" id="QENZ01000005">
    <property type="protein sequence ID" value="PVX50107.1"/>
    <property type="molecule type" value="Genomic_DNA"/>
</dbReference>
<reference evidence="5 6" key="1">
    <citation type="submission" date="2018-05" db="EMBL/GenBank/DDBJ databases">
        <title>Genomic Encyclopedia of Type Strains, Phase IV (KMG-IV): sequencing the most valuable type-strain genomes for metagenomic binning, comparative biology and taxonomic classification.</title>
        <authorList>
            <person name="Goeker M."/>
        </authorList>
    </citation>
    <scope>NUCLEOTIDE SEQUENCE [LARGE SCALE GENOMIC DNA]</scope>
    <source>
        <strain evidence="5 6">DSM 28579</strain>
    </source>
</reference>
<dbReference type="PRINTS" id="PR00032">
    <property type="entry name" value="HTHARAC"/>
</dbReference>
<dbReference type="InterPro" id="IPR018062">
    <property type="entry name" value="HTH_AraC-typ_CS"/>
</dbReference>
<dbReference type="AlphaFoldDB" id="A0A7L4UPC4"/>
<evidence type="ECO:0000256" key="1">
    <source>
        <dbReference type="ARBA" id="ARBA00023015"/>
    </source>
</evidence>
<evidence type="ECO:0000256" key="3">
    <source>
        <dbReference type="ARBA" id="ARBA00023163"/>
    </source>
</evidence>
<dbReference type="PROSITE" id="PS00041">
    <property type="entry name" value="HTH_ARAC_FAMILY_1"/>
    <property type="match status" value="1"/>
</dbReference>
<dbReference type="PANTHER" id="PTHR43280:SF28">
    <property type="entry name" value="HTH-TYPE TRANSCRIPTIONAL ACTIVATOR RHAS"/>
    <property type="match status" value="1"/>
</dbReference>
<dbReference type="PANTHER" id="PTHR43280">
    <property type="entry name" value="ARAC-FAMILY TRANSCRIPTIONAL REGULATOR"/>
    <property type="match status" value="1"/>
</dbReference>
<dbReference type="SUPFAM" id="SSF46689">
    <property type="entry name" value="Homeodomain-like"/>
    <property type="match status" value="1"/>
</dbReference>
<evidence type="ECO:0000259" key="4">
    <source>
        <dbReference type="PROSITE" id="PS01124"/>
    </source>
</evidence>
<dbReference type="OrthoDB" id="323290at2"/>
<accession>A0A7L4UPC4</accession>
<dbReference type="SMART" id="SM00342">
    <property type="entry name" value="HTH_ARAC"/>
    <property type="match status" value="1"/>
</dbReference>
<dbReference type="InterPro" id="IPR020449">
    <property type="entry name" value="Tscrpt_reg_AraC-type_HTH"/>
</dbReference>
<dbReference type="Gene3D" id="1.10.10.60">
    <property type="entry name" value="Homeodomain-like"/>
    <property type="match status" value="1"/>
</dbReference>
<evidence type="ECO:0000313" key="6">
    <source>
        <dbReference type="Proteomes" id="UP000251835"/>
    </source>
</evidence>
<dbReference type="GO" id="GO:0043565">
    <property type="term" value="F:sequence-specific DNA binding"/>
    <property type="evidence" value="ECO:0007669"/>
    <property type="project" value="InterPro"/>
</dbReference>
<gene>
    <name evidence="5" type="ORF">C7377_1757</name>
</gene>
<keyword evidence="6" id="KW-1185">Reference proteome</keyword>
<comment type="caution">
    <text evidence="5">The sequence shown here is derived from an EMBL/GenBank/DDBJ whole genome shotgun (WGS) entry which is preliminary data.</text>
</comment>
<dbReference type="InterPro" id="IPR009057">
    <property type="entry name" value="Homeodomain-like_sf"/>
</dbReference>
<evidence type="ECO:0000256" key="2">
    <source>
        <dbReference type="ARBA" id="ARBA00023125"/>
    </source>
</evidence>
<dbReference type="PROSITE" id="PS01124">
    <property type="entry name" value="HTH_ARAC_FAMILY_2"/>
    <property type="match status" value="1"/>
</dbReference>
<keyword evidence="1" id="KW-0805">Transcription regulation</keyword>
<dbReference type="Pfam" id="PF20240">
    <property type="entry name" value="DUF6597"/>
    <property type="match status" value="1"/>
</dbReference>
<name>A0A7L4UPC4_BALHA</name>
<feature type="domain" description="HTH araC/xylS-type" evidence="4">
    <location>
        <begin position="149"/>
        <end position="248"/>
    </location>
</feature>
<keyword evidence="3" id="KW-0804">Transcription</keyword>
<evidence type="ECO:0000313" key="5">
    <source>
        <dbReference type="EMBL" id="PVX50107.1"/>
    </source>
</evidence>